<evidence type="ECO:0000313" key="5">
    <source>
        <dbReference type="EMBL" id="CAF1238602.1"/>
    </source>
</evidence>
<evidence type="ECO:0000256" key="2">
    <source>
        <dbReference type="SAM" id="Phobius"/>
    </source>
</evidence>
<reference evidence="5" key="1">
    <citation type="submission" date="2021-02" db="EMBL/GenBank/DDBJ databases">
        <authorList>
            <person name="Nowell W R."/>
        </authorList>
    </citation>
    <scope>NUCLEOTIDE SEQUENCE</scope>
</reference>
<feature type="domain" description="TIR" evidence="3">
    <location>
        <begin position="1043"/>
        <end position="1174"/>
    </location>
</feature>
<evidence type="ECO:0000259" key="3">
    <source>
        <dbReference type="PROSITE" id="PS50104"/>
    </source>
</evidence>
<evidence type="ECO:0000313" key="4">
    <source>
        <dbReference type="EMBL" id="CAF1060131.1"/>
    </source>
</evidence>
<dbReference type="Proteomes" id="UP000663870">
    <property type="component" value="Unassembled WGS sequence"/>
</dbReference>
<dbReference type="InterPro" id="IPR000157">
    <property type="entry name" value="TIR_dom"/>
</dbReference>
<dbReference type="EMBL" id="CAJNOL010000917">
    <property type="protein sequence ID" value="CAF1238602.1"/>
    <property type="molecule type" value="Genomic_DNA"/>
</dbReference>
<sequence length="1310" mass="152497">MNNILIDLIKIEPTVTKRKEPVDDDTVTINTSLSINSSTNISNSTDQRSSLSPILTALSTKYTTSTEIKNNTILIFANQSTSLSLSSTSATSQEIPMTVASNILVSYLIDQFNQYRDIDILSRIKQCDSNMTLNDICETYSFDNQTYSLIRESNVGFQSLQYIYDALIDRSTVQQLNTFCSTAQWCLTNLTTYSIRFTVDIFRQLGHSFCSLESCHHRLQAHIKACPSNVTTNISQPTLALLPMLCTLYQEQQSWNSTECSRQVVYLLHILYAFWPQLETCYAVITAGSGGCTYECLAFDSIFHEVENQCNGETSFLRRVPALVWYQSFNLQQMCRDEIIVTKPPFISSVKSFISSNMIWYRLHQRPVHAALFIIVVICIVISFSLCLYFMSNNIYDSNTRRFDDDYKYTRLHDSTFDLGANTEISNRNSTLSGIEDESQLDLNDNLHSLEHQRLLICFNINNKQLFLIKMTSNNDFNSLLSQLQELEKSKNYLTIGNTLDRRFDSKMNDIIRKWISNDRLSNEEKQFIDLYSNLQLYFVEYCFFDSQSTINNEDIIELFRICLFRAKQIDDLKQAVIFIRDEQPSNDNINEEDEMLIYLMRMLDARSLAYRLCFKELTLPPRNLNNELNLCLTHLHAKNYLYNMKSNNNTNKNMYISYRHQFFIGCCTFAVALFDENKHSLKNDDNKKYICLLAKYIRIVLNIKDFEQNKSFLYCLRGILALLTNCVPTENWMHIINRALANPNDDDAQQANPFNIDLFSLIIVRLLGSKTLRDKAIRSDSNDIISLVDVALIFLNKWYATSRDLDDDDDDGDDGNNNTSSLSDEPNQVLRLLRSSIVVDGKLTTLVDENLNTSRKTNRNKDRQLNTSQIIIPYIDAKYDRIRLMAMSILSTIMNYQDFKDLQEKKPNMAKDIVKLIFDFIDRAIAQGTLQYRGISFELLLRYLLRFLVQDFVKKQTIPYIPKIITYAEQRHLNALKILRKISSSPDTKQDLRNNSELKEFLTTKANALFASDPRMKNIIEQIRQNLAPEHQDEPSTPIDTTSRQAFISYCHRDKYQCDKFVQALREAKLFTNIWVDTSYMKDDMVDTITSAIRQSKVVFVLLSDEYCKSDFCRREWQFTITKKIKVYPVFVQEDFKREAFDWVVFNIGHNHFYKIYKNDELQRLIKNLHSDSHEHRKLSNKTVRLSISQTSVPETIETNSLDKNKNSKKKSIANWTSHDIQDWCRKNNLEKWCEPLAHYHGQALIELSRILENDTNLQHISNGHDITVMDVVLFKCELRKLLLQRKTRRKQPKKKNVIEHHSTNISTK</sequence>
<evidence type="ECO:0000256" key="1">
    <source>
        <dbReference type="SAM" id="MobiDB-lite"/>
    </source>
</evidence>
<dbReference type="InterPro" id="IPR013761">
    <property type="entry name" value="SAM/pointed_sf"/>
</dbReference>
<feature type="transmembrane region" description="Helical" evidence="2">
    <location>
        <begin position="368"/>
        <end position="391"/>
    </location>
</feature>
<dbReference type="Proteomes" id="UP000663854">
    <property type="component" value="Unassembled WGS sequence"/>
</dbReference>
<protein>
    <recommendedName>
        <fullName evidence="3">TIR domain-containing protein</fullName>
    </recommendedName>
</protein>
<keyword evidence="2" id="KW-1133">Transmembrane helix</keyword>
<evidence type="ECO:0000313" key="6">
    <source>
        <dbReference type="Proteomes" id="UP000663870"/>
    </source>
</evidence>
<name>A0A814Z454_9BILA</name>
<feature type="region of interest" description="Disordered" evidence="1">
    <location>
        <begin position="1291"/>
        <end position="1310"/>
    </location>
</feature>
<dbReference type="Pfam" id="PF13676">
    <property type="entry name" value="TIR_2"/>
    <property type="match status" value="1"/>
</dbReference>
<gene>
    <name evidence="5" type="ORF">JXQ802_LOCUS26335</name>
    <name evidence="4" type="ORF">PYM288_LOCUS17603</name>
</gene>
<dbReference type="SUPFAM" id="SSF52200">
    <property type="entry name" value="Toll/Interleukin receptor TIR domain"/>
    <property type="match status" value="1"/>
</dbReference>
<organism evidence="5 6">
    <name type="scientific">Rotaria sordida</name>
    <dbReference type="NCBI Taxonomy" id="392033"/>
    <lineage>
        <taxon>Eukaryota</taxon>
        <taxon>Metazoa</taxon>
        <taxon>Spiralia</taxon>
        <taxon>Gnathifera</taxon>
        <taxon>Rotifera</taxon>
        <taxon>Eurotatoria</taxon>
        <taxon>Bdelloidea</taxon>
        <taxon>Philodinida</taxon>
        <taxon>Philodinidae</taxon>
        <taxon>Rotaria</taxon>
    </lineage>
</organism>
<dbReference type="GO" id="GO:0007165">
    <property type="term" value="P:signal transduction"/>
    <property type="evidence" value="ECO:0007669"/>
    <property type="project" value="InterPro"/>
</dbReference>
<proteinExistence type="predicted"/>
<dbReference type="EMBL" id="CAJNOH010000502">
    <property type="protein sequence ID" value="CAF1060131.1"/>
    <property type="molecule type" value="Genomic_DNA"/>
</dbReference>
<dbReference type="Gene3D" id="1.10.150.50">
    <property type="entry name" value="Transcription Factor, Ets-1"/>
    <property type="match status" value="1"/>
</dbReference>
<dbReference type="InterPro" id="IPR035897">
    <property type="entry name" value="Toll_tir_struct_dom_sf"/>
</dbReference>
<dbReference type="PANTHER" id="PTHR46270">
    <property type="entry name" value="ARMADILLO-TYPE FOLD-RELATED"/>
    <property type="match status" value="1"/>
</dbReference>
<dbReference type="PANTHER" id="PTHR46270:SF2">
    <property type="entry name" value="TIR DOMAIN-CONTAINING PROTEIN"/>
    <property type="match status" value="1"/>
</dbReference>
<accession>A0A814Z454</accession>
<dbReference type="PROSITE" id="PS50104">
    <property type="entry name" value="TIR"/>
    <property type="match status" value="1"/>
</dbReference>
<keyword evidence="2" id="KW-0472">Membrane</keyword>
<comment type="caution">
    <text evidence="5">The sequence shown here is derived from an EMBL/GenBank/DDBJ whole genome shotgun (WGS) entry which is preliminary data.</text>
</comment>
<keyword evidence="6" id="KW-1185">Reference proteome</keyword>
<dbReference type="SMART" id="SM00255">
    <property type="entry name" value="TIR"/>
    <property type="match status" value="1"/>
</dbReference>
<keyword evidence="2" id="KW-0812">Transmembrane</keyword>
<dbReference type="Gene3D" id="3.40.50.10140">
    <property type="entry name" value="Toll/interleukin-1 receptor homology (TIR) domain"/>
    <property type="match status" value="1"/>
</dbReference>